<evidence type="ECO:0000313" key="11">
    <source>
        <dbReference type="Proteomes" id="UP001595945"/>
    </source>
</evidence>
<organism evidence="10 11">
    <name type="scientific">Halorussus aquaticus</name>
    <dbReference type="NCBI Taxonomy" id="2953748"/>
    <lineage>
        <taxon>Archaea</taxon>
        <taxon>Methanobacteriati</taxon>
        <taxon>Methanobacteriota</taxon>
        <taxon>Stenosarchaea group</taxon>
        <taxon>Halobacteria</taxon>
        <taxon>Halobacteriales</taxon>
        <taxon>Haladaptataceae</taxon>
        <taxon>Halorussus</taxon>
    </lineage>
</organism>
<evidence type="ECO:0000256" key="6">
    <source>
        <dbReference type="HAMAP-Rule" id="MF_02040"/>
    </source>
</evidence>
<evidence type="ECO:0000256" key="2">
    <source>
        <dbReference type="ARBA" id="ARBA00022741"/>
    </source>
</evidence>
<dbReference type="InterPro" id="IPR018720">
    <property type="entry name" value="DUF2249"/>
</dbReference>
<dbReference type="InterPro" id="IPR027417">
    <property type="entry name" value="P-loop_NTPase"/>
</dbReference>
<keyword evidence="11" id="KW-1185">Reference proteome</keyword>
<dbReference type="Gene3D" id="3.30.300.130">
    <property type="entry name" value="Fe-S cluster assembly (FSCA)"/>
    <property type="match status" value="1"/>
</dbReference>
<gene>
    <name evidence="10" type="ORF">ACFO9K_18105</name>
</gene>
<evidence type="ECO:0000259" key="9">
    <source>
        <dbReference type="Pfam" id="PF10006"/>
    </source>
</evidence>
<feature type="domain" description="MIP18 family-like" evidence="8">
    <location>
        <begin position="12"/>
        <end position="83"/>
    </location>
</feature>
<keyword evidence="6" id="KW-0378">Hydrolase</keyword>
<feature type="region of interest" description="Disordered" evidence="7">
    <location>
        <begin position="85"/>
        <end position="109"/>
    </location>
</feature>
<dbReference type="SUPFAM" id="SSF117916">
    <property type="entry name" value="Fe-S cluster assembly (FSCA) domain-like"/>
    <property type="match status" value="1"/>
</dbReference>
<dbReference type="GO" id="GO:0005524">
    <property type="term" value="F:ATP binding"/>
    <property type="evidence" value="ECO:0007669"/>
    <property type="project" value="UniProtKB-UniRule"/>
</dbReference>
<dbReference type="CDD" id="cd02037">
    <property type="entry name" value="Mrp_NBP35"/>
    <property type="match status" value="1"/>
</dbReference>
<dbReference type="Gene3D" id="3.40.50.300">
    <property type="entry name" value="P-loop containing nucleotide triphosphate hydrolases"/>
    <property type="match status" value="1"/>
</dbReference>
<keyword evidence="5 6" id="KW-0411">Iron-sulfur</keyword>
<dbReference type="RefSeq" id="WP_303658723.1">
    <property type="nucleotide sequence ID" value="NZ_CP100400.1"/>
</dbReference>
<feature type="domain" description="DUF2249" evidence="9">
    <location>
        <begin position="360"/>
        <end position="434"/>
    </location>
</feature>
<keyword evidence="3 6" id="KW-0067">ATP-binding</keyword>
<comment type="function">
    <text evidence="6">Binds and transfers iron-sulfur (Fe-S) clusters to target apoproteins. Can hydrolyze ATP.</text>
</comment>
<evidence type="ECO:0000313" key="10">
    <source>
        <dbReference type="EMBL" id="MFC4826170.1"/>
    </source>
</evidence>
<dbReference type="GO" id="GO:0016887">
    <property type="term" value="F:ATP hydrolysis activity"/>
    <property type="evidence" value="ECO:0007669"/>
    <property type="project" value="UniProtKB-UniRule"/>
</dbReference>
<dbReference type="HAMAP" id="MF_02040">
    <property type="entry name" value="Mrp_NBP35"/>
    <property type="match status" value="1"/>
</dbReference>
<evidence type="ECO:0000256" key="5">
    <source>
        <dbReference type="ARBA" id="ARBA00023014"/>
    </source>
</evidence>
<reference evidence="10 11" key="1">
    <citation type="journal article" date="2019" name="Int. J. Syst. Evol. Microbiol.">
        <title>The Global Catalogue of Microorganisms (GCM) 10K type strain sequencing project: providing services to taxonomists for standard genome sequencing and annotation.</title>
        <authorList>
            <consortium name="The Broad Institute Genomics Platform"/>
            <consortium name="The Broad Institute Genome Sequencing Center for Infectious Disease"/>
            <person name="Wu L."/>
            <person name="Ma J."/>
        </authorList>
    </citation>
    <scope>NUCLEOTIDE SEQUENCE [LARGE SCALE GENOMIC DNA]</scope>
    <source>
        <strain evidence="10 11">XZYJ18</strain>
    </source>
</reference>
<dbReference type="Pfam" id="PF10609">
    <property type="entry name" value="ParA"/>
    <property type="match status" value="1"/>
</dbReference>
<dbReference type="Pfam" id="PF01883">
    <property type="entry name" value="FeS_assembly_P"/>
    <property type="match status" value="1"/>
</dbReference>
<dbReference type="InterPro" id="IPR044304">
    <property type="entry name" value="NUBPL-like"/>
</dbReference>
<feature type="binding site" evidence="6">
    <location>
        <begin position="122"/>
        <end position="129"/>
    </location>
    <ligand>
        <name>ATP</name>
        <dbReference type="ChEBI" id="CHEBI:30616"/>
    </ligand>
</feature>
<dbReference type="AlphaFoldDB" id="A0ABD5Q636"/>
<dbReference type="EMBL" id="JBHSHT010000002">
    <property type="protein sequence ID" value="MFC4826170.1"/>
    <property type="molecule type" value="Genomic_DNA"/>
</dbReference>
<dbReference type="GO" id="GO:0051536">
    <property type="term" value="F:iron-sulfur cluster binding"/>
    <property type="evidence" value="ECO:0007669"/>
    <property type="project" value="UniProtKB-UniRule"/>
</dbReference>
<comment type="caution">
    <text evidence="10">The sequence shown here is derived from an EMBL/GenBank/DDBJ whole genome shotgun (WGS) entry which is preliminary data.</text>
</comment>
<comment type="subunit">
    <text evidence="6">Homodimer.</text>
</comment>
<dbReference type="Proteomes" id="UP001595945">
    <property type="component" value="Unassembled WGS sequence"/>
</dbReference>
<dbReference type="Pfam" id="PF10006">
    <property type="entry name" value="DUF2249"/>
    <property type="match status" value="1"/>
</dbReference>
<dbReference type="InterPro" id="IPR034904">
    <property type="entry name" value="FSCA_dom_sf"/>
</dbReference>
<evidence type="ECO:0000256" key="1">
    <source>
        <dbReference type="ARBA" id="ARBA00022723"/>
    </source>
</evidence>
<evidence type="ECO:0000259" key="8">
    <source>
        <dbReference type="Pfam" id="PF01883"/>
    </source>
</evidence>
<evidence type="ECO:0000256" key="4">
    <source>
        <dbReference type="ARBA" id="ARBA00023004"/>
    </source>
</evidence>
<keyword evidence="4 6" id="KW-0408">Iron</keyword>
<dbReference type="InterPro" id="IPR002744">
    <property type="entry name" value="MIP18-like"/>
</dbReference>
<dbReference type="SUPFAM" id="SSF52540">
    <property type="entry name" value="P-loop containing nucleoside triphosphate hydrolases"/>
    <property type="match status" value="1"/>
</dbReference>
<dbReference type="GO" id="GO:0046872">
    <property type="term" value="F:metal ion binding"/>
    <property type="evidence" value="ECO:0007669"/>
    <property type="project" value="UniProtKB-KW"/>
</dbReference>
<keyword evidence="1 6" id="KW-0479">Metal-binding</keyword>
<protein>
    <recommendedName>
        <fullName evidence="6">Iron-sulfur cluster carrier protein</fullName>
    </recommendedName>
</protein>
<evidence type="ECO:0000256" key="3">
    <source>
        <dbReference type="ARBA" id="ARBA00022840"/>
    </source>
</evidence>
<dbReference type="PANTHER" id="PTHR42961:SF2">
    <property type="entry name" value="IRON-SULFUR PROTEIN NUBPL"/>
    <property type="match status" value="1"/>
</dbReference>
<dbReference type="PANTHER" id="PTHR42961">
    <property type="entry name" value="IRON-SULFUR PROTEIN NUBPL"/>
    <property type="match status" value="1"/>
</dbReference>
<name>A0ABD5Q636_9EURY</name>
<sequence>MTDRENPNETAETEVEEAVASVEDPDFGASVVEAGLVTDVSVADGVATITVDLAGADPEEAEEVSEAIRRAAFEVAGVEQVRVEGETPDAGGGGHGGPAGDHDHGGGLSLPEVEHVVAVGSAKGGVGKTTVATHLARALADDYDVGLFDADIHGPNVPEMVGVEGPVEATDDGQAEPANVGGMEVMSVGLVANDAPLAWRGAMAHDALTELLEDTAWSDRDVLVVDLPPGTGDIALTMLQEVPVSGSVLVTTPFPTSLSDTGRSAALLEENGVPVVGAAVNMRGFTCENCGHDHDLYGDTDPEEELGVEVLAELPFDRGLQRPDADETDLPAPVADLVSAVTEFLASDDAGPVSVPDSALDIRGLPPRIRHEQVGEEFRALDPGEEFYVVNDHDPSPLAQMLAGEVAEESLDEAFDACEVHRRAPDEWVLEVRRAA</sequence>
<comment type="similarity">
    <text evidence="6">Belongs to the Mrp/NBP35 ATP-binding proteins family.</text>
</comment>
<accession>A0ABD5Q636</accession>
<dbReference type="InterPro" id="IPR033756">
    <property type="entry name" value="YlxH/NBP35"/>
</dbReference>
<proteinExistence type="inferred from homology"/>
<feature type="compositionally biased region" description="Gly residues" evidence="7">
    <location>
        <begin position="90"/>
        <end position="99"/>
    </location>
</feature>
<keyword evidence="2 6" id="KW-0547">Nucleotide-binding</keyword>
<dbReference type="InterPro" id="IPR019591">
    <property type="entry name" value="Mrp/NBP35_ATP-bd"/>
</dbReference>
<evidence type="ECO:0000256" key="7">
    <source>
        <dbReference type="SAM" id="MobiDB-lite"/>
    </source>
</evidence>
<dbReference type="GeneID" id="83275642"/>